<evidence type="ECO:0000313" key="3">
    <source>
        <dbReference type="Proteomes" id="UP000583944"/>
    </source>
</evidence>
<dbReference type="EMBL" id="JABDHM010000083">
    <property type="protein sequence ID" value="KAF5218887.1"/>
    <property type="molecule type" value="Genomic_DNA"/>
</dbReference>
<keyword evidence="1" id="KW-0812">Transmembrane</keyword>
<name>A0A7J6XWW5_TRYCR</name>
<dbReference type="AlphaFoldDB" id="A0A7J6XWW5"/>
<dbReference type="VEuPathDB" id="TriTrypDB:BCY84_15694"/>
<reference evidence="2 3" key="1">
    <citation type="journal article" date="2019" name="Genome Biol. Evol.">
        <title>Nanopore Sequencing Significantly Improves Genome Assembly of the Protozoan Parasite Trypanosoma cruzi.</title>
        <authorList>
            <person name="Diaz-Viraque F."/>
            <person name="Pita S."/>
            <person name="Greif G."/>
            <person name="de Souza R.C.M."/>
            <person name="Iraola G."/>
            <person name="Robello C."/>
        </authorList>
    </citation>
    <scope>NUCLEOTIDE SEQUENCE [LARGE SCALE GENOMIC DNA]</scope>
    <source>
        <strain evidence="2 3">Berenice</strain>
    </source>
</reference>
<evidence type="ECO:0000256" key="1">
    <source>
        <dbReference type="SAM" id="Phobius"/>
    </source>
</evidence>
<dbReference type="Proteomes" id="UP000583944">
    <property type="component" value="Unassembled WGS sequence"/>
</dbReference>
<protein>
    <submittedName>
        <fullName evidence="2">Uncharacterized protein</fullName>
    </submittedName>
</protein>
<organism evidence="2 3">
    <name type="scientific">Trypanosoma cruzi</name>
    <dbReference type="NCBI Taxonomy" id="5693"/>
    <lineage>
        <taxon>Eukaryota</taxon>
        <taxon>Discoba</taxon>
        <taxon>Euglenozoa</taxon>
        <taxon>Kinetoplastea</taxon>
        <taxon>Metakinetoplastina</taxon>
        <taxon>Trypanosomatida</taxon>
        <taxon>Trypanosomatidae</taxon>
        <taxon>Trypanosoma</taxon>
        <taxon>Schizotrypanum</taxon>
    </lineage>
</organism>
<evidence type="ECO:0000313" key="2">
    <source>
        <dbReference type="EMBL" id="KAF5218887.1"/>
    </source>
</evidence>
<comment type="caution">
    <text evidence="2">The sequence shown here is derived from an EMBL/GenBank/DDBJ whole genome shotgun (WGS) entry which is preliminary data.</text>
</comment>
<proteinExistence type="predicted"/>
<feature type="transmembrane region" description="Helical" evidence="1">
    <location>
        <begin position="20"/>
        <end position="44"/>
    </location>
</feature>
<dbReference type="VEuPathDB" id="TriTrypDB:ECC02_008150"/>
<keyword evidence="1" id="KW-1133">Transmembrane helix</keyword>
<gene>
    <name evidence="2" type="ORF">ECC02_008150</name>
</gene>
<keyword evidence="1" id="KW-0472">Membrane</keyword>
<sequence>MISHTCVQCLLSFHCLRLLLLLLLLTLLLLLFWFLSCCCLHTTINKKKGKKKIVRFRMESSGKLLAAAAAFVENISAVGVCSNEGCLNAFNPSAFSLPLKFNGGVPVLPPTAARLEAAIAAEVFPLGLIGRQLCSSVTQLGFTVKEYVAKLFTSAQHQFGCSLETLLHSLWILERIQTRNILAQQKGIIALRNGSYCRFSDVDNDMWAGKGTSGLILTETEASVHEGINAEEIRSAAPLVSSVSSEMRSVGPMSDVVDDDSLCTVCTGSRVFSLQPWNVQLFIAASLLLSIKVNEDAFAEVDGEMLTLQFGTMAGCEFKALLCAERCVCELIWDELRVTRKGIENVMRRLGMRLPVL</sequence>
<accession>A0A7J6XWW5</accession>